<dbReference type="Gene3D" id="3.40.50.1000">
    <property type="entry name" value="HAD superfamily/HAD-like"/>
    <property type="match status" value="1"/>
</dbReference>
<dbReference type="InterPro" id="IPR036412">
    <property type="entry name" value="HAD-like_sf"/>
</dbReference>
<dbReference type="Pfam" id="PF21211">
    <property type="entry name" value="FkbH_N"/>
    <property type="match status" value="1"/>
</dbReference>
<dbReference type="RefSeq" id="WP_148662792.1">
    <property type="nucleotide sequence ID" value="NZ_KQ976354.1"/>
</dbReference>
<dbReference type="InterPro" id="IPR010037">
    <property type="entry name" value="FkbH_domain"/>
</dbReference>
<dbReference type="STRING" id="128403.WA1_29700"/>
<dbReference type="Proteomes" id="UP000076925">
    <property type="component" value="Unassembled WGS sequence"/>
</dbReference>
<dbReference type="NCBIfam" id="TIGR01681">
    <property type="entry name" value="HAD-SF-IIIC"/>
    <property type="match status" value="1"/>
</dbReference>
<evidence type="ECO:0000259" key="1">
    <source>
        <dbReference type="Pfam" id="PF21211"/>
    </source>
</evidence>
<feature type="domain" description="BF1531-like N-terminal" evidence="1">
    <location>
        <begin position="9"/>
        <end position="187"/>
    </location>
</feature>
<name>A0A139X5Y0_9CYAN</name>
<protein>
    <recommendedName>
        <fullName evidence="1">BF1531-like N-terminal domain-containing protein</fullName>
    </recommendedName>
</protein>
<dbReference type="Gene3D" id="3.40.50.1110">
    <property type="entry name" value="SGNH hydrolase"/>
    <property type="match status" value="1"/>
</dbReference>
<dbReference type="NCBIfam" id="TIGR01686">
    <property type="entry name" value="FkbH"/>
    <property type="match status" value="1"/>
</dbReference>
<evidence type="ECO:0000313" key="3">
    <source>
        <dbReference type="Proteomes" id="UP000076925"/>
    </source>
</evidence>
<dbReference type="OrthoDB" id="323926at2"/>
<organism evidence="2 3">
    <name type="scientific">Scytonema hofmannii PCC 7110</name>
    <dbReference type="NCBI Taxonomy" id="128403"/>
    <lineage>
        <taxon>Bacteria</taxon>
        <taxon>Bacillati</taxon>
        <taxon>Cyanobacteriota</taxon>
        <taxon>Cyanophyceae</taxon>
        <taxon>Nostocales</taxon>
        <taxon>Scytonemataceae</taxon>
        <taxon>Scytonema</taxon>
    </lineage>
</organism>
<dbReference type="EMBL" id="ANNX02000031">
    <property type="protein sequence ID" value="KYC40121.1"/>
    <property type="molecule type" value="Genomic_DNA"/>
</dbReference>
<dbReference type="SUPFAM" id="SSF56784">
    <property type="entry name" value="HAD-like"/>
    <property type="match status" value="1"/>
</dbReference>
<dbReference type="InterPro" id="IPR049369">
    <property type="entry name" value="BF1531-like_N"/>
</dbReference>
<sequence length="575" mass="65515">MSVTMRSLRLAILCSFNLELIARKLEATLNQRGFDIKLYFSGYGQWEANALNPSSELYQFAPDIVVLFAEFSDLMPSDSILLLEEAEKVGERAWQRVETVVSHLLHNLPPQSIVLCHNTIVAPVTPLGLLEGNAGYSLNIAAETFNRKLRDRCKTESRLLLFDYARLVAKHGWQTWSDRRLWHLGRIRLARTGSNLLANEYTRYIAALITPRRKCLVLDLDNTLWGGVIGEDGLLGIQLGHEGIGLAYREFQMAALALSQRGVILAVCSKNNPDDAMAVLREHPDTILHPEHFACMEINWEPKPENLRRIAKKLNIGLDSLVFWDDSPVEREIVSHQLPEVLVVDVPDDPSDYVTQLLELECFDTLSLTDEDLRRGEMYRQQVQREIYLEQNQSASLEEFYSSLEIVVTIREASDFALPRIAQLSQRTNQFNFTTRRYSENEVQALAIATNYRLYSLQLQDKFGDLGIVGAAIIREELGYWELENFLMSCRALGRSVEDAFFAYLVSKAENNGARLTGCFRPTQKNAPTRGFLSKYGLEPPQDWQGESWEFKVPISLLQQPSWIKIIEAEANVRL</sequence>
<dbReference type="InterPro" id="IPR010033">
    <property type="entry name" value="HAD_SF_ppase_IIIC"/>
</dbReference>
<dbReference type="InterPro" id="IPR023214">
    <property type="entry name" value="HAD_sf"/>
</dbReference>
<comment type="caution">
    <text evidence="2">The sequence shown here is derived from an EMBL/GenBank/DDBJ whole genome shotgun (WGS) entry which is preliminary data.</text>
</comment>
<accession>A0A139X5Y0</accession>
<gene>
    <name evidence="2" type="ORF">WA1_29700</name>
</gene>
<keyword evidence="3" id="KW-1185">Reference proteome</keyword>
<reference evidence="2 3" key="1">
    <citation type="journal article" date="2013" name="Genome Biol. Evol.">
        <title>Genomes of Stigonematalean cyanobacteria (subsection V) and the evolution of oxygenic photosynthesis from prokaryotes to plastids.</title>
        <authorList>
            <person name="Dagan T."/>
            <person name="Roettger M."/>
            <person name="Stucken K."/>
            <person name="Landan G."/>
            <person name="Koch R."/>
            <person name="Major P."/>
            <person name="Gould S.B."/>
            <person name="Goremykin V.V."/>
            <person name="Rippka R."/>
            <person name="Tandeau de Marsac N."/>
            <person name="Gugger M."/>
            <person name="Lockhart P.J."/>
            <person name="Allen J.F."/>
            <person name="Brune I."/>
            <person name="Maus I."/>
            <person name="Puhler A."/>
            <person name="Martin W.F."/>
        </authorList>
    </citation>
    <scope>NUCLEOTIDE SEQUENCE [LARGE SCALE GENOMIC DNA]</scope>
    <source>
        <strain evidence="2 3">PCC 7110</strain>
    </source>
</reference>
<dbReference type="InterPro" id="IPR036514">
    <property type="entry name" value="SGNH_hydro_sf"/>
</dbReference>
<evidence type="ECO:0000313" key="2">
    <source>
        <dbReference type="EMBL" id="KYC40121.1"/>
    </source>
</evidence>
<proteinExistence type="predicted"/>
<dbReference type="AlphaFoldDB" id="A0A139X5Y0"/>